<proteinExistence type="predicted"/>
<evidence type="ECO:0000256" key="2">
    <source>
        <dbReference type="SAM" id="SignalP"/>
    </source>
</evidence>
<evidence type="ECO:0000313" key="3">
    <source>
        <dbReference type="EMBL" id="CAF9922116.1"/>
    </source>
</evidence>
<feature type="signal peptide" evidence="2">
    <location>
        <begin position="1"/>
        <end position="25"/>
    </location>
</feature>
<dbReference type="OrthoDB" id="5415758at2759"/>
<name>A0A8H3FJJ4_9LECA</name>
<protein>
    <submittedName>
        <fullName evidence="3">Uncharacterized protein</fullName>
    </submittedName>
</protein>
<gene>
    <name evidence="3" type="ORF">IMSHALPRED_005344</name>
</gene>
<keyword evidence="2" id="KW-0732">Signal</keyword>
<comment type="caution">
    <text evidence="3">The sequence shown here is derived from an EMBL/GenBank/DDBJ whole genome shotgun (WGS) entry which is preliminary data.</text>
</comment>
<feature type="chain" id="PRO_5034534186" evidence="2">
    <location>
        <begin position="26"/>
        <end position="226"/>
    </location>
</feature>
<evidence type="ECO:0000313" key="4">
    <source>
        <dbReference type="Proteomes" id="UP000664534"/>
    </source>
</evidence>
<evidence type="ECO:0000256" key="1">
    <source>
        <dbReference type="SAM" id="MobiDB-lite"/>
    </source>
</evidence>
<sequence length="226" mass="24377">MTSNHPFLSSHLLILLPLHPRLLSALPPAPLPLSLTSPTTTPPSNTTLPLPLSLTIPSPPTAGRDLECFNLTTPNAYPVDLDDCPQAIDFLYHDPTGVMTLQQFSRNARLPSTFRVPFAWQYGGCQVLLTSATDLSVDTFRLADVIGKATRLMDECPPRSKKALGGIALVGHGQSFFVALNGQDLSPDGGLDERGEGGGDWDERGEKGGSWDEVAWCLISEELLES</sequence>
<dbReference type="EMBL" id="CAJPDT010000029">
    <property type="protein sequence ID" value="CAF9922116.1"/>
    <property type="molecule type" value="Genomic_DNA"/>
</dbReference>
<keyword evidence="4" id="KW-1185">Reference proteome</keyword>
<feature type="region of interest" description="Disordered" evidence="1">
    <location>
        <begin position="187"/>
        <end position="208"/>
    </location>
</feature>
<reference evidence="3" key="1">
    <citation type="submission" date="2021-03" db="EMBL/GenBank/DDBJ databases">
        <authorList>
            <person name="Tagirdzhanova G."/>
        </authorList>
    </citation>
    <scope>NUCLEOTIDE SEQUENCE</scope>
</reference>
<organism evidence="3 4">
    <name type="scientific">Imshaugia aleurites</name>
    <dbReference type="NCBI Taxonomy" id="172621"/>
    <lineage>
        <taxon>Eukaryota</taxon>
        <taxon>Fungi</taxon>
        <taxon>Dikarya</taxon>
        <taxon>Ascomycota</taxon>
        <taxon>Pezizomycotina</taxon>
        <taxon>Lecanoromycetes</taxon>
        <taxon>OSLEUM clade</taxon>
        <taxon>Lecanoromycetidae</taxon>
        <taxon>Lecanorales</taxon>
        <taxon>Lecanorineae</taxon>
        <taxon>Parmeliaceae</taxon>
        <taxon>Imshaugia</taxon>
    </lineage>
</organism>
<dbReference type="AlphaFoldDB" id="A0A8H3FJJ4"/>
<feature type="compositionally biased region" description="Basic and acidic residues" evidence="1">
    <location>
        <begin position="191"/>
        <end position="208"/>
    </location>
</feature>
<accession>A0A8H3FJJ4</accession>
<dbReference type="Proteomes" id="UP000664534">
    <property type="component" value="Unassembled WGS sequence"/>
</dbReference>